<dbReference type="EMBL" id="MZGV01000009">
    <property type="protein sequence ID" value="OPJ63454.1"/>
    <property type="molecule type" value="Genomic_DNA"/>
</dbReference>
<name>A0A1V4IUJ8_9CLOT</name>
<gene>
    <name evidence="2" type="ORF">CLORY_12410</name>
</gene>
<dbReference type="AlphaFoldDB" id="A0A1V4IUJ8"/>
<accession>A0A1V4IUJ8</accession>
<evidence type="ECO:0000313" key="2">
    <source>
        <dbReference type="EMBL" id="OPJ63454.1"/>
    </source>
</evidence>
<protein>
    <submittedName>
        <fullName evidence="2">Uncharacterized protein</fullName>
    </submittedName>
</protein>
<dbReference type="RefSeq" id="WP_079422654.1">
    <property type="nucleotide sequence ID" value="NZ_MZGV01000009.1"/>
</dbReference>
<sequence length="151" mass="16632">MSVSSISQLDYLQKLYGINNNNIYSSSDTNSTFEKLLGNITGQSNLTNTSSNLKDSSDLVSGSNSEDLLQLLQLTGLQNQLQSYGSIGSNDDESTESDSDSYFGGSNNYMSQMVNYIMQEAIEKQIESTGNTIADNSFYYMEDKSENVLTK</sequence>
<organism evidence="2 3">
    <name type="scientific">Clostridium oryzae</name>
    <dbReference type="NCBI Taxonomy" id="1450648"/>
    <lineage>
        <taxon>Bacteria</taxon>
        <taxon>Bacillati</taxon>
        <taxon>Bacillota</taxon>
        <taxon>Clostridia</taxon>
        <taxon>Eubacteriales</taxon>
        <taxon>Clostridiaceae</taxon>
        <taxon>Clostridium</taxon>
    </lineage>
</organism>
<dbReference type="Proteomes" id="UP000190080">
    <property type="component" value="Unassembled WGS sequence"/>
</dbReference>
<keyword evidence="3" id="KW-1185">Reference proteome</keyword>
<feature type="compositionally biased region" description="Acidic residues" evidence="1">
    <location>
        <begin position="90"/>
        <end position="99"/>
    </location>
</feature>
<reference evidence="2 3" key="1">
    <citation type="submission" date="2017-03" db="EMBL/GenBank/DDBJ databases">
        <title>Genome sequence of Clostridium oryzae DSM 28571.</title>
        <authorList>
            <person name="Poehlein A."/>
            <person name="Daniel R."/>
        </authorList>
    </citation>
    <scope>NUCLEOTIDE SEQUENCE [LARGE SCALE GENOMIC DNA]</scope>
    <source>
        <strain evidence="2 3">DSM 28571</strain>
    </source>
</reference>
<proteinExistence type="predicted"/>
<feature type="region of interest" description="Disordered" evidence="1">
    <location>
        <begin position="83"/>
        <end position="104"/>
    </location>
</feature>
<evidence type="ECO:0000313" key="3">
    <source>
        <dbReference type="Proteomes" id="UP000190080"/>
    </source>
</evidence>
<comment type="caution">
    <text evidence="2">The sequence shown here is derived from an EMBL/GenBank/DDBJ whole genome shotgun (WGS) entry which is preliminary data.</text>
</comment>
<evidence type="ECO:0000256" key="1">
    <source>
        <dbReference type="SAM" id="MobiDB-lite"/>
    </source>
</evidence>